<name>A0ACB7GCM6_MANES</name>
<protein>
    <submittedName>
        <fullName evidence="1">Uncharacterized protein</fullName>
    </submittedName>
</protein>
<evidence type="ECO:0000313" key="2">
    <source>
        <dbReference type="Proteomes" id="UP000091857"/>
    </source>
</evidence>
<comment type="caution">
    <text evidence="1">The sequence shown here is derived from an EMBL/GenBank/DDBJ whole genome shotgun (WGS) entry which is preliminary data.</text>
</comment>
<keyword evidence="2" id="KW-1185">Reference proteome</keyword>
<dbReference type="Proteomes" id="UP000091857">
    <property type="component" value="Chromosome 15"/>
</dbReference>
<feature type="non-terminal residue" evidence="1">
    <location>
        <position position="1"/>
    </location>
</feature>
<organism evidence="1 2">
    <name type="scientific">Manihot esculenta</name>
    <name type="common">Cassava</name>
    <name type="synonym">Jatropha manihot</name>
    <dbReference type="NCBI Taxonomy" id="3983"/>
    <lineage>
        <taxon>Eukaryota</taxon>
        <taxon>Viridiplantae</taxon>
        <taxon>Streptophyta</taxon>
        <taxon>Embryophyta</taxon>
        <taxon>Tracheophyta</taxon>
        <taxon>Spermatophyta</taxon>
        <taxon>Magnoliopsida</taxon>
        <taxon>eudicotyledons</taxon>
        <taxon>Gunneridae</taxon>
        <taxon>Pentapetalae</taxon>
        <taxon>rosids</taxon>
        <taxon>fabids</taxon>
        <taxon>Malpighiales</taxon>
        <taxon>Euphorbiaceae</taxon>
        <taxon>Crotonoideae</taxon>
        <taxon>Manihoteae</taxon>
        <taxon>Manihot</taxon>
    </lineage>
</organism>
<dbReference type="EMBL" id="CM004401">
    <property type="protein sequence ID" value="KAG8638072.1"/>
    <property type="molecule type" value="Genomic_DNA"/>
</dbReference>
<evidence type="ECO:0000313" key="1">
    <source>
        <dbReference type="EMBL" id="KAG8638072.1"/>
    </source>
</evidence>
<gene>
    <name evidence="1" type="ORF">MANES_15G190551v8</name>
</gene>
<sequence length="140" mass="15819">IKVNHLCFADVLFLFSHGDYESVKGLGNALKHFEIVSGLQVNDSKSSVYFVRVSDQVKRQILQTLNFREGTLPVTYLGVPLVSRISDQVKRQILQTLNFREGKFPVTYLRVPLVSTAIKNGHCISLIDKIMARVSNWVAK</sequence>
<accession>A0ACB7GCM6</accession>
<reference evidence="2" key="1">
    <citation type="journal article" date="2016" name="Nat. Biotechnol.">
        <title>Sequencing wild and cultivated cassava and related species reveals extensive interspecific hybridization and genetic diversity.</title>
        <authorList>
            <person name="Bredeson J.V."/>
            <person name="Lyons J.B."/>
            <person name="Prochnik S.E."/>
            <person name="Wu G.A."/>
            <person name="Ha C.M."/>
            <person name="Edsinger-Gonzales E."/>
            <person name="Grimwood J."/>
            <person name="Schmutz J."/>
            <person name="Rabbi I.Y."/>
            <person name="Egesi C."/>
            <person name="Nauluvula P."/>
            <person name="Lebot V."/>
            <person name="Ndunguru J."/>
            <person name="Mkamilo G."/>
            <person name="Bart R.S."/>
            <person name="Setter T.L."/>
            <person name="Gleadow R.M."/>
            <person name="Kulakow P."/>
            <person name="Ferguson M.E."/>
            <person name="Rounsley S."/>
            <person name="Rokhsar D.S."/>
        </authorList>
    </citation>
    <scope>NUCLEOTIDE SEQUENCE [LARGE SCALE GENOMIC DNA]</scope>
    <source>
        <strain evidence="2">cv. AM560-2</strain>
    </source>
</reference>
<proteinExistence type="predicted"/>